<dbReference type="EMBL" id="CAJJDM010000076">
    <property type="protein sequence ID" value="CAD8085126.1"/>
    <property type="molecule type" value="Genomic_DNA"/>
</dbReference>
<keyword evidence="2" id="KW-1185">Reference proteome</keyword>
<gene>
    <name evidence="1" type="ORF">PPRIM_AZ9-3.1.T0730170</name>
</gene>
<dbReference type="AlphaFoldDB" id="A0A8S1N5V4"/>
<name>A0A8S1N5V4_PARPR</name>
<evidence type="ECO:0000313" key="1">
    <source>
        <dbReference type="EMBL" id="CAD8085126.1"/>
    </source>
</evidence>
<evidence type="ECO:0000313" key="2">
    <source>
        <dbReference type="Proteomes" id="UP000688137"/>
    </source>
</evidence>
<sequence length="190" mass="22610">MKSSMQQSYQNILKISQHIKQSRTTTPPLSTKKRVKSATLLKQQPYEKLVNSTTRDEETTRGIIDSIRFDNDCKQQNEDDQFKKIENYKYQHEKDQCYITHLQQQVTDLEQQLLQIETKQQQIMQPIKNHAKMLMDRISFLEIAKSQYSLEEQKLSKCLQKVLDHNHQIQLAYEKKCQEIQKLKSLKQIP</sequence>
<protein>
    <submittedName>
        <fullName evidence="1">Uncharacterized protein</fullName>
    </submittedName>
</protein>
<proteinExistence type="predicted"/>
<dbReference type="Proteomes" id="UP000688137">
    <property type="component" value="Unassembled WGS sequence"/>
</dbReference>
<comment type="caution">
    <text evidence="1">The sequence shown here is derived from an EMBL/GenBank/DDBJ whole genome shotgun (WGS) entry which is preliminary data.</text>
</comment>
<dbReference type="OMA" id="CKQQNED"/>
<organism evidence="1 2">
    <name type="scientific">Paramecium primaurelia</name>
    <dbReference type="NCBI Taxonomy" id="5886"/>
    <lineage>
        <taxon>Eukaryota</taxon>
        <taxon>Sar</taxon>
        <taxon>Alveolata</taxon>
        <taxon>Ciliophora</taxon>
        <taxon>Intramacronucleata</taxon>
        <taxon>Oligohymenophorea</taxon>
        <taxon>Peniculida</taxon>
        <taxon>Parameciidae</taxon>
        <taxon>Paramecium</taxon>
    </lineage>
</organism>
<accession>A0A8S1N5V4</accession>
<reference evidence="1" key="1">
    <citation type="submission" date="2021-01" db="EMBL/GenBank/DDBJ databases">
        <authorList>
            <consortium name="Genoscope - CEA"/>
            <person name="William W."/>
        </authorList>
    </citation>
    <scope>NUCLEOTIDE SEQUENCE</scope>
</reference>